<dbReference type="GO" id="GO:0009279">
    <property type="term" value="C:cell outer membrane"/>
    <property type="evidence" value="ECO:0007669"/>
    <property type="project" value="UniProtKB-SubCell"/>
</dbReference>
<dbReference type="CDD" id="cd07185">
    <property type="entry name" value="OmpA_C-like"/>
    <property type="match status" value="1"/>
</dbReference>
<keyword evidence="5" id="KW-0732">Signal</keyword>
<dbReference type="PATRIC" id="fig|570156.3.peg.772"/>
<dbReference type="InterPro" id="IPR050330">
    <property type="entry name" value="Bact_OuterMem_StrucFunc"/>
</dbReference>
<feature type="signal peptide" evidence="5">
    <location>
        <begin position="1"/>
        <end position="23"/>
    </location>
</feature>
<dbReference type="PANTHER" id="PTHR30329">
    <property type="entry name" value="STATOR ELEMENT OF FLAGELLAR MOTOR COMPLEX"/>
    <property type="match status" value="1"/>
</dbReference>
<evidence type="ECO:0000313" key="8">
    <source>
        <dbReference type="Proteomes" id="UP000050378"/>
    </source>
</evidence>
<comment type="subcellular location">
    <subcellularLocation>
        <location evidence="1">Cell outer membrane</location>
    </subcellularLocation>
</comment>
<dbReference type="STRING" id="570156.AOG27_03950"/>
<dbReference type="InterPro" id="IPR041544">
    <property type="entry name" value="MotY_N"/>
</dbReference>
<dbReference type="SUPFAM" id="SSF103088">
    <property type="entry name" value="OmpA-like"/>
    <property type="match status" value="1"/>
</dbReference>
<protein>
    <recommendedName>
        <fullName evidence="6">OmpA-like domain-containing protein</fullName>
    </recommendedName>
</protein>
<dbReference type="Proteomes" id="UP000050378">
    <property type="component" value="Unassembled WGS sequence"/>
</dbReference>
<evidence type="ECO:0000256" key="3">
    <source>
        <dbReference type="ARBA" id="ARBA00023237"/>
    </source>
</evidence>
<reference evidence="7 8" key="1">
    <citation type="submission" date="2015-09" db="EMBL/GenBank/DDBJ databases">
        <title>Draft Genome Sequence of Pseudoalteromonas lipolytica UCD-48B.</title>
        <authorList>
            <person name="Krusor M."/>
            <person name="Coil D.A."/>
            <person name="Lang J.M."/>
            <person name="Eisen J.A."/>
            <person name="Alexiev A."/>
        </authorList>
    </citation>
    <scope>NUCLEOTIDE SEQUENCE [LARGE SCALE GENOMIC DNA]</scope>
    <source>
        <strain evidence="7 8">UCD-48B</strain>
    </source>
</reference>
<sequence>MKLSLLPLSLGLLTSVASINAHAAMREYTANADMSNWQMVKTSRLECQLNHEVPYYGEAIFSTTASKNKDVNFNLDMVVRPDNYNIAGLKAVPPSWRAGMPARDLANMKLLRKFDGELGNKTAWEMLTELEKGYQPTFYYQDWQNSADKIAVGLSSVNFKQAYWAFLQCRDAMLPYSFEDISFTVMNYEPNTSKLTKSSQKRLDKIGEYLKYDTNIESISISSYTDSYGGRWNNLELSKKRAKAIKDYIVSLGVDESKVDTDGYGEKRHVASNDNILDRNKNRRLVIQIAKM</sequence>
<feature type="chain" id="PRO_5006138568" description="OmpA-like domain-containing protein" evidence="5">
    <location>
        <begin position="24"/>
        <end position="292"/>
    </location>
</feature>
<dbReference type="PRINTS" id="PR01021">
    <property type="entry name" value="OMPADOMAIN"/>
</dbReference>
<dbReference type="AlphaFoldDB" id="A0A0P7EQE5"/>
<dbReference type="Gene3D" id="2.60.40.2540">
    <property type="match status" value="1"/>
</dbReference>
<dbReference type="OrthoDB" id="6905929at2"/>
<dbReference type="RefSeq" id="WP_054551691.1">
    <property type="nucleotide sequence ID" value="NZ_LJTC01000002.1"/>
</dbReference>
<dbReference type="PANTHER" id="PTHR30329:SF21">
    <property type="entry name" value="LIPOPROTEIN YIAD-RELATED"/>
    <property type="match status" value="1"/>
</dbReference>
<accession>A0A0P7EQE5</accession>
<dbReference type="InterPro" id="IPR036737">
    <property type="entry name" value="OmpA-like_sf"/>
</dbReference>
<gene>
    <name evidence="7" type="ORF">AOG27_03950</name>
</gene>
<evidence type="ECO:0000259" key="6">
    <source>
        <dbReference type="PROSITE" id="PS51123"/>
    </source>
</evidence>
<evidence type="ECO:0000256" key="1">
    <source>
        <dbReference type="ARBA" id="ARBA00004442"/>
    </source>
</evidence>
<comment type="caution">
    <text evidence="7">The sequence shown here is derived from an EMBL/GenBank/DDBJ whole genome shotgun (WGS) entry which is preliminary data.</text>
</comment>
<evidence type="ECO:0000313" key="7">
    <source>
        <dbReference type="EMBL" id="KPM84932.1"/>
    </source>
</evidence>
<dbReference type="EMBL" id="LJTC01000002">
    <property type="protein sequence ID" value="KPM84932.1"/>
    <property type="molecule type" value="Genomic_DNA"/>
</dbReference>
<evidence type="ECO:0000256" key="5">
    <source>
        <dbReference type="SAM" id="SignalP"/>
    </source>
</evidence>
<dbReference type="InterPro" id="IPR006665">
    <property type="entry name" value="OmpA-like"/>
</dbReference>
<evidence type="ECO:0000256" key="2">
    <source>
        <dbReference type="ARBA" id="ARBA00023136"/>
    </source>
</evidence>
<proteinExistence type="predicted"/>
<keyword evidence="3" id="KW-0998">Cell outer membrane</keyword>
<feature type="domain" description="OmpA-like" evidence="6">
    <location>
        <begin position="176"/>
        <end position="292"/>
    </location>
</feature>
<name>A0A0P7EQE5_9GAMM</name>
<dbReference type="PRINTS" id="PR01023">
    <property type="entry name" value="NAFLGMOTY"/>
</dbReference>
<dbReference type="InterPro" id="IPR006664">
    <property type="entry name" value="OMP_bac"/>
</dbReference>
<dbReference type="Pfam" id="PF18393">
    <property type="entry name" value="MotY_N"/>
    <property type="match status" value="1"/>
</dbReference>
<evidence type="ECO:0000256" key="4">
    <source>
        <dbReference type="PROSITE-ProRule" id="PRU00473"/>
    </source>
</evidence>
<keyword evidence="2 4" id="KW-0472">Membrane</keyword>
<dbReference type="Pfam" id="PF00691">
    <property type="entry name" value="OmpA"/>
    <property type="match status" value="1"/>
</dbReference>
<dbReference type="PROSITE" id="PS51123">
    <property type="entry name" value="OMPA_2"/>
    <property type="match status" value="1"/>
</dbReference>
<dbReference type="Gene3D" id="3.30.1330.60">
    <property type="entry name" value="OmpA-like domain"/>
    <property type="match status" value="1"/>
</dbReference>
<organism evidence="7 8">
    <name type="scientific">Pseudoalteromonas lipolytica</name>
    <dbReference type="NCBI Taxonomy" id="570156"/>
    <lineage>
        <taxon>Bacteria</taxon>
        <taxon>Pseudomonadati</taxon>
        <taxon>Pseudomonadota</taxon>
        <taxon>Gammaproteobacteria</taxon>
        <taxon>Alteromonadales</taxon>
        <taxon>Pseudoalteromonadaceae</taxon>
        <taxon>Pseudoalteromonas</taxon>
    </lineage>
</organism>